<dbReference type="PANTHER" id="PTHR46935">
    <property type="entry name" value="OS01G0674700 PROTEIN"/>
    <property type="match status" value="1"/>
</dbReference>
<comment type="caution">
    <text evidence="4">The sequence shown here is derived from an EMBL/GenBank/DDBJ whole genome shotgun (WGS) entry which is preliminary data.</text>
</comment>
<gene>
    <name evidence="4" type="ORF">MtrunA17_Chr4g0054121</name>
</gene>
<evidence type="ECO:0000256" key="2">
    <source>
        <dbReference type="PROSITE-ProRule" id="PRU00708"/>
    </source>
</evidence>
<dbReference type="Proteomes" id="UP000265566">
    <property type="component" value="Chromosome 4"/>
</dbReference>
<sequence length="429" mass="49218">MWLNERVAMCKPLLKCIFFLEIWWQVEKIKRLPHAKPLEVTFTGMIRSSMDGGHIDDCICIFEYMQDHCAPNVGTVNTMLKVYSQNDMFSTAKVLFEEVKVAKSDLRPDAYTYNLMLEASSRGHQWEYFEHVYKEMILSGYHLDQNKHLPLLVKASRAGKLHLLEHAFDMVLEAGEIPHHLFFFELVIQAIAQHNYERAIILLSTMAHAPYRVTEKQWTELFKENEDRINHENLKRLLDDLGNCNVVSEATISNLSRSLHDLCGLGSSRNISSIIPFRSENVDCLNETINGGENGKAPNFSGRMMIEGAESGNDILFGGDQAEPDMFTFNDDQVDRVNNNDVVVCRPQNRVIEDKSSFCVDRPEFLDRLTLDKSSDDSEDELSDDESYEDDDDGDKEVIDKPSAYQILEAWKEMREEDKSLLHSEIDCG</sequence>
<proteinExistence type="predicted"/>
<dbReference type="Pfam" id="PF13041">
    <property type="entry name" value="PPR_2"/>
    <property type="match status" value="1"/>
</dbReference>
<accession>A0A396IBT1</accession>
<dbReference type="InterPro" id="IPR044645">
    <property type="entry name" value="DG1/EMB2279-like"/>
</dbReference>
<dbReference type="InterPro" id="IPR002885">
    <property type="entry name" value="PPR_rpt"/>
</dbReference>
<organism evidence="4">
    <name type="scientific">Medicago truncatula</name>
    <name type="common">Barrel medic</name>
    <name type="synonym">Medicago tribuloides</name>
    <dbReference type="NCBI Taxonomy" id="3880"/>
    <lineage>
        <taxon>Eukaryota</taxon>
        <taxon>Viridiplantae</taxon>
        <taxon>Streptophyta</taxon>
        <taxon>Embryophyta</taxon>
        <taxon>Tracheophyta</taxon>
        <taxon>Spermatophyta</taxon>
        <taxon>Magnoliopsida</taxon>
        <taxon>eudicotyledons</taxon>
        <taxon>Gunneridae</taxon>
        <taxon>Pentapetalae</taxon>
        <taxon>rosids</taxon>
        <taxon>fabids</taxon>
        <taxon>Fabales</taxon>
        <taxon>Fabaceae</taxon>
        <taxon>Papilionoideae</taxon>
        <taxon>50 kb inversion clade</taxon>
        <taxon>NPAAA clade</taxon>
        <taxon>Hologalegina</taxon>
        <taxon>IRL clade</taxon>
        <taxon>Trifolieae</taxon>
        <taxon>Medicago</taxon>
    </lineage>
</organism>
<feature type="repeat" description="PPR" evidence="2">
    <location>
        <begin position="109"/>
        <end position="143"/>
    </location>
</feature>
<dbReference type="InterPro" id="IPR011990">
    <property type="entry name" value="TPR-like_helical_dom_sf"/>
</dbReference>
<dbReference type="GO" id="GO:0009658">
    <property type="term" value="P:chloroplast organization"/>
    <property type="evidence" value="ECO:0007669"/>
    <property type="project" value="InterPro"/>
</dbReference>
<dbReference type="EMBL" id="PSQE01000004">
    <property type="protein sequence ID" value="RHN63050.1"/>
    <property type="molecule type" value="Genomic_DNA"/>
</dbReference>
<keyword evidence="1" id="KW-0677">Repeat</keyword>
<dbReference type="Gene3D" id="1.25.40.10">
    <property type="entry name" value="Tetratricopeptide repeat domain"/>
    <property type="match status" value="1"/>
</dbReference>
<evidence type="ECO:0000256" key="3">
    <source>
        <dbReference type="SAM" id="MobiDB-lite"/>
    </source>
</evidence>
<protein>
    <submittedName>
        <fullName evidence="4">Putative pentatricopeptide</fullName>
    </submittedName>
</protein>
<feature type="compositionally biased region" description="Acidic residues" evidence="3">
    <location>
        <begin position="377"/>
        <end position="395"/>
    </location>
</feature>
<dbReference type="PROSITE" id="PS51375">
    <property type="entry name" value="PPR"/>
    <property type="match status" value="1"/>
</dbReference>
<evidence type="ECO:0000313" key="4">
    <source>
        <dbReference type="EMBL" id="RHN63050.1"/>
    </source>
</evidence>
<dbReference type="AlphaFoldDB" id="A0A396IBT1"/>
<dbReference type="Gramene" id="rna25703">
    <property type="protein sequence ID" value="RHN63050.1"/>
    <property type="gene ID" value="gene25703"/>
</dbReference>
<feature type="region of interest" description="Disordered" evidence="3">
    <location>
        <begin position="371"/>
        <end position="401"/>
    </location>
</feature>
<dbReference type="PANTHER" id="PTHR46935:SF2">
    <property type="entry name" value="PENTACOTRIPEPTIDE-REPEAT REGION OF PRORP DOMAIN-CONTAINING PROTEIN"/>
    <property type="match status" value="1"/>
</dbReference>
<reference evidence="4" key="1">
    <citation type="journal article" date="2018" name="Nat. Plants">
        <title>Whole-genome landscape of Medicago truncatula symbiotic genes.</title>
        <authorList>
            <person name="Pecrix Y."/>
            <person name="Gamas P."/>
            <person name="Carrere S."/>
        </authorList>
    </citation>
    <scope>NUCLEOTIDE SEQUENCE</scope>
    <source>
        <tissue evidence="4">Leaves</tissue>
    </source>
</reference>
<evidence type="ECO:0000256" key="1">
    <source>
        <dbReference type="ARBA" id="ARBA00022737"/>
    </source>
</evidence>
<name>A0A396IBT1_MEDTR</name>